<feature type="transmembrane region" description="Helical" evidence="13">
    <location>
        <begin position="396"/>
        <end position="418"/>
    </location>
</feature>
<protein>
    <submittedName>
        <fullName evidence="15">Serine/threonine-protein kinase PknH</fullName>
        <ecNumber evidence="15">2.7.11.1</ecNumber>
    </submittedName>
</protein>
<comment type="subcellular location">
    <subcellularLocation>
        <location evidence="1">Cell membrane</location>
        <topology evidence="1">Single-pass membrane protein</topology>
    </subcellularLocation>
    <subcellularLocation>
        <location evidence="11">Cell membrane</location>
        <topology evidence="11">Single-pass type II membrane protein</topology>
    </subcellularLocation>
</comment>
<comment type="similarity">
    <text evidence="2 11">Belongs to the ExbD/TolR family.</text>
</comment>
<dbReference type="Pfam" id="PF00069">
    <property type="entry name" value="Pkinase"/>
    <property type="match status" value="1"/>
</dbReference>
<dbReference type="InterPro" id="IPR003400">
    <property type="entry name" value="ExbD"/>
</dbReference>
<dbReference type="PROSITE" id="PS00107">
    <property type="entry name" value="PROTEIN_KINASE_ATP"/>
    <property type="match status" value="1"/>
</dbReference>
<evidence type="ECO:0000256" key="9">
    <source>
        <dbReference type="ARBA" id="ARBA00045876"/>
    </source>
</evidence>
<dbReference type="GO" id="GO:0016491">
    <property type="term" value="F:oxidoreductase activity"/>
    <property type="evidence" value="ECO:0007669"/>
    <property type="project" value="TreeGrafter"/>
</dbReference>
<accession>A0A5C6BJC3</accession>
<dbReference type="PROSITE" id="PS50011">
    <property type="entry name" value="PROTEIN_KINASE_DOM"/>
    <property type="match status" value="1"/>
</dbReference>
<keyword evidence="11" id="KW-0813">Transport</keyword>
<dbReference type="InterPro" id="IPR004155">
    <property type="entry name" value="PBS_lyase_HEAT"/>
</dbReference>
<keyword evidence="15" id="KW-0808">Transferase</keyword>
<dbReference type="InterPro" id="IPR000719">
    <property type="entry name" value="Prot_kinase_dom"/>
</dbReference>
<evidence type="ECO:0000256" key="3">
    <source>
        <dbReference type="ARBA" id="ARBA00022475"/>
    </source>
</evidence>
<dbReference type="CDD" id="cd14014">
    <property type="entry name" value="STKc_PknB_like"/>
    <property type="match status" value="1"/>
</dbReference>
<evidence type="ECO:0000313" key="16">
    <source>
        <dbReference type="Proteomes" id="UP000320735"/>
    </source>
</evidence>
<gene>
    <name evidence="15" type="primary">pknH</name>
    <name evidence="15" type="ORF">CA54_05770</name>
</gene>
<dbReference type="GO" id="GO:0015031">
    <property type="term" value="P:protein transport"/>
    <property type="evidence" value="ECO:0007669"/>
    <property type="project" value="UniProtKB-KW"/>
</dbReference>
<keyword evidence="7 13" id="KW-1133">Transmembrane helix</keyword>
<dbReference type="PANTHER" id="PTHR12697">
    <property type="entry name" value="PBS LYASE HEAT-LIKE PROTEIN"/>
    <property type="match status" value="1"/>
</dbReference>
<dbReference type="InterPro" id="IPR011989">
    <property type="entry name" value="ARM-like"/>
</dbReference>
<evidence type="ECO:0000313" key="15">
    <source>
        <dbReference type="EMBL" id="TWU11767.1"/>
    </source>
</evidence>
<keyword evidence="4 11" id="KW-0812">Transmembrane</keyword>
<dbReference type="SUPFAM" id="SSF56112">
    <property type="entry name" value="Protein kinase-like (PK-like)"/>
    <property type="match status" value="1"/>
</dbReference>
<dbReference type="SMART" id="SM00567">
    <property type="entry name" value="EZ_HEAT"/>
    <property type="match status" value="17"/>
</dbReference>
<dbReference type="Gene3D" id="1.10.510.10">
    <property type="entry name" value="Transferase(Phosphotransferase) domain 1"/>
    <property type="match status" value="1"/>
</dbReference>
<evidence type="ECO:0000256" key="1">
    <source>
        <dbReference type="ARBA" id="ARBA00004162"/>
    </source>
</evidence>
<dbReference type="Proteomes" id="UP000320735">
    <property type="component" value="Unassembled WGS sequence"/>
</dbReference>
<keyword evidence="16" id="KW-1185">Reference proteome</keyword>
<keyword evidence="15" id="KW-0418">Kinase</keyword>
<evidence type="ECO:0000256" key="7">
    <source>
        <dbReference type="ARBA" id="ARBA00022989"/>
    </source>
</evidence>
<dbReference type="SMART" id="SM00220">
    <property type="entry name" value="S_TKc"/>
    <property type="match status" value="1"/>
</dbReference>
<organism evidence="15 16">
    <name type="scientific">Symmachiella macrocystis</name>
    <dbReference type="NCBI Taxonomy" id="2527985"/>
    <lineage>
        <taxon>Bacteria</taxon>
        <taxon>Pseudomonadati</taxon>
        <taxon>Planctomycetota</taxon>
        <taxon>Planctomycetia</taxon>
        <taxon>Planctomycetales</taxon>
        <taxon>Planctomycetaceae</taxon>
        <taxon>Symmachiella</taxon>
    </lineage>
</organism>
<evidence type="ECO:0000259" key="14">
    <source>
        <dbReference type="PROSITE" id="PS50011"/>
    </source>
</evidence>
<dbReference type="PROSITE" id="PS00108">
    <property type="entry name" value="PROTEIN_KINASE_ST"/>
    <property type="match status" value="1"/>
</dbReference>
<feature type="binding site" evidence="10">
    <location>
        <position position="129"/>
    </location>
    <ligand>
        <name>ATP</name>
        <dbReference type="ChEBI" id="CHEBI:30616"/>
    </ligand>
</feature>
<evidence type="ECO:0000256" key="6">
    <source>
        <dbReference type="ARBA" id="ARBA00022840"/>
    </source>
</evidence>
<dbReference type="InterPro" id="IPR011009">
    <property type="entry name" value="Kinase-like_dom_sf"/>
</dbReference>
<dbReference type="EC" id="2.7.11.1" evidence="15"/>
<dbReference type="InterPro" id="IPR016024">
    <property type="entry name" value="ARM-type_fold"/>
</dbReference>
<dbReference type="Pfam" id="PF13646">
    <property type="entry name" value="HEAT_2"/>
    <property type="match status" value="2"/>
</dbReference>
<dbReference type="EMBL" id="SJPP01000001">
    <property type="protein sequence ID" value="TWU11767.1"/>
    <property type="molecule type" value="Genomic_DNA"/>
</dbReference>
<feature type="domain" description="Protein kinase" evidence="14">
    <location>
        <begin position="100"/>
        <end position="365"/>
    </location>
</feature>
<keyword evidence="11" id="KW-0653">Protein transport</keyword>
<name>A0A5C6BJC3_9PLAN</name>
<evidence type="ECO:0000256" key="12">
    <source>
        <dbReference type="SAM" id="MobiDB-lite"/>
    </source>
</evidence>
<keyword evidence="3" id="KW-1003">Cell membrane</keyword>
<dbReference type="SUPFAM" id="SSF48371">
    <property type="entry name" value="ARM repeat"/>
    <property type="match status" value="3"/>
</dbReference>
<keyword evidence="5 10" id="KW-0547">Nucleotide-binding</keyword>
<evidence type="ECO:0000256" key="10">
    <source>
        <dbReference type="PROSITE-ProRule" id="PRU10141"/>
    </source>
</evidence>
<evidence type="ECO:0000256" key="11">
    <source>
        <dbReference type="RuleBase" id="RU003879"/>
    </source>
</evidence>
<reference evidence="15 16" key="1">
    <citation type="submission" date="2019-02" db="EMBL/GenBank/DDBJ databases">
        <title>Deep-cultivation of Planctomycetes and their phenomic and genomic characterization uncovers novel biology.</title>
        <authorList>
            <person name="Wiegand S."/>
            <person name="Jogler M."/>
            <person name="Boedeker C."/>
            <person name="Pinto D."/>
            <person name="Vollmers J."/>
            <person name="Rivas-Marin E."/>
            <person name="Kohn T."/>
            <person name="Peeters S.H."/>
            <person name="Heuer A."/>
            <person name="Rast P."/>
            <person name="Oberbeckmann S."/>
            <person name="Bunk B."/>
            <person name="Jeske O."/>
            <person name="Meyerdierks A."/>
            <person name="Storesund J.E."/>
            <person name="Kallscheuer N."/>
            <person name="Luecker S."/>
            <person name="Lage O.M."/>
            <person name="Pohl T."/>
            <person name="Merkel B.J."/>
            <person name="Hornburger P."/>
            <person name="Mueller R.-W."/>
            <person name="Bruemmer F."/>
            <person name="Labrenz M."/>
            <person name="Spormann A.M."/>
            <person name="Op Den Camp H."/>
            <person name="Overmann J."/>
            <person name="Amann R."/>
            <person name="Jetten M.S.M."/>
            <person name="Mascher T."/>
            <person name="Medema M.H."/>
            <person name="Devos D.P."/>
            <person name="Kaster A.-K."/>
            <person name="Ovreas L."/>
            <person name="Rohde M."/>
            <person name="Galperin M.Y."/>
            <person name="Jogler C."/>
        </authorList>
    </citation>
    <scope>NUCLEOTIDE SEQUENCE [LARGE SCALE GENOMIC DNA]</scope>
    <source>
        <strain evidence="15 16">CA54</strain>
    </source>
</reference>
<evidence type="ECO:0000256" key="2">
    <source>
        <dbReference type="ARBA" id="ARBA00005811"/>
    </source>
</evidence>
<dbReference type="InterPro" id="IPR008271">
    <property type="entry name" value="Ser/Thr_kinase_AS"/>
</dbReference>
<dbReference type="PROSITE" id="PS50077">
    <property type="entry name" value="HEAT_REPEAT"/>
    <property type="match status" value="1"/>
</dbReference>
<dbReference type="Gene3D" id="1.25.10.10">
    <property type="entry name" value="Leucine-rich Repeat Variant"/>
    <property type="match status" value="7"/>
</dbReference>
<dbReference type="GO" id="GO:0004674">
    <property type="term" value="F:protein serine/threonine kinase activity"/>
    <property type="evidence" value="ECO:0007669"/>
    <property type="project" value="UniProtKB-EC"/>
</dbReference>
<dbReference type="PANTHER" id="PTHR12697:SF5">
    <property type="entry name" value="DEOXYHYPUSINE HYDROXYLASE"/>
    <property type="match status" value="1"/>
</dbReference>
<evidence type="ECO:0000256" key="8">
    <source>
        <dbReference type="ARBA" id="ARBA00023136"/>
    </source>
</evidence>
<dbReference type="GO" id="GO:0022857">
    <property type="term" value="F:transmembrane transporter activity"/>
    <property type="evidence" value="ECO:0007669"/>
    <property type="project" value="InterPro"/>
</dbReference>
<evidence type="ECO:0000256" key="13">
    <source>
        <dbReference type="SAM" id="Phobius"/>
    </source>
</evidence>
<keyword evidence="8 13" id="KW-0472">Membrane</keyword>
<evidence type="ECO:0000256" key="4">
    <source>
        <dbReference type="ARBA" id="ARBA00022692"/>
    </source>
</evidence>
<dbReference type="InterPro" id="IPR021133">
    <property type="entry name" value="HEAT_type_2"/>
</dbReference>
<keyword evidence="6 10" id="KW-0067">ATP-binding</keyword>
<dbReference type="Pfam" id="PF02472">
    <property type="entry name" value="ExbD"/>
    <property type="match status" value="1"/>
</dbReference>
<proteinExistence type="inferred from homology"/>
<comment type="caution">
    <text evidence="15">The sequence shown here is derived from an EMBL/GenBank/DDBJ whole genome shotgun (WGS) entry which is preliminary data.</text>
</comment>
<feature type="region of interest" description="Disordered" evidence="12">
    <location>
        <begin position="1861"/>
        <end position="1881"/>
    </location>
</feature>
<dbReference type="Gene3D" id="3.30.420.270">
    <property type="match status" value="1"/>
</dbReference>
<sequence>MQLTTCPSREQLSHYLSGKLSAQEIDEISSHIETCVDCDTTVNGLDDDSDSLMFALRQPLGEEIFEQEPELQRAVAAMRLSLPESESPASCTVLGTVREYDLLEKIGQGGMGTVYKALHSRLKRIVALKVLADHRLGDPAAVDRFSREMQAVGKLAHPNIVRALDAGEADGRHYLVMEYIDGIDLSRLSRRCGPLPVAEASELVLQVSLALQHAHEHGLVHRDIKPSNVMLTRDGNVKLLDLGIALLQPEEPTTSDLTGTGQVMGTLDYMAPEQLDNTHAVDIRADVYGLGATLYKLLCGSAPATDSQSRFRLPGESIPPVPNIRTIRGDIPKQVAAVIERMLAPNPDQRYATPADVAEALKPFAAKSNLKQLALAAADDAPSRTMSPPKRFGGRLGRFMIAAAALLGMTLAGFAIYVETDKGQIVIHSNVDDVQVLVKRTGKLYEALDELEVDKGDNQWNFRSGSYEVQLLGKTDGLRVKDGVFTLTRDGKAVVTIERDPARPKAVVASGPVYEGKSLDEWIELLLMEKSVPQRSKAIPGITVLGIDAPDKAIAALFKVGIENDSSTSYSRNLRYLQKETIQAIQKLSPDHIPSTLLEALQDSDVKKRRYAAQFIRHHWNNDPPITLVRTAAKDPDEYVRRNAVGWLAQYGSVAIPDLVVAFNDESDKVRRAAVSAVGLMASYYKTLTLEDARVLEPKIYDMVDDKSAEVRESILWALPSVASDEQKLLAVLEAALHDPVPEVQVASIDVLRRLGPKAAAAAPALTDALKSRNRKKVAPIITSGGSKMSFTEPITAGLIRALGSIGPDAKSGVPVIKEFLQHEHKDVRKAVVEAIQQITGEVIELPDDNKKPGNKTAKGPVYGDKTLDEWIALLKTQRSAAARHTAVEPIETLGVDEPEKAIAALIDAGSDYDPRNMEQFEPWFEPRSIWIAINSAIKRLSPSQIPVGVVEALADEDVKKRRFATSLIEQYKDVVPPIEAAKKAAADSDEYVRSQTLEWVDRYDGEAIPILIAAFNDQSEQVRRRAAAVASRLATSGNTSPEDAKLIAPKLYEMLHDKDAQIRADSLTALSRFAFDQDKLLTELIEAVGDSDPKVKSIAIQSLGALGPKAEPAVSVLVASLKQCSRKTLKPKDILTMYSVTHAFRDIAPERLIVALGSIGPSAQSAVPTIKEFLKHDDVYVRNAVVEAIQQITGEDVELPKENKTAAAGPVYDGKTFEEWVTLLKTDRSAHRQLEGIKALASLRSDENTPLVVSTIIKIAGDGDRISTGKNDPNVAESAEAILRQIGQEAAVPQLLTALESEDVSMRHFAVRAITRFAITDEMTPAILKLTNDPDEGIRGSAVYLLAAAGDPGVEALIKMFKSDSSSMVKVRAARKLGDLKEKARTAEPVLLDSLLAKDVQLRDAAIYALKELKPDQDVLNSVLLKFVAADFPISINNRSVNPFMLVDTNSPATIPALIAAITDDDETLRNEAWQRLLKYHDDLEQVLPALIAALENEKLEHKETIVSLLTMYAERAKAAIPALIKLYKTSDNKERRKLLTAYEEIDLQHKDVQPLLQQAAQSEDKNLSRAAQKLLRVDAVGADQSAVSLTIKVTADGKLSIGDKPYDLQALKTLLAEQIKQAGERGVAVRIDAAAEVRFEAVKTLIEICKKAGVRNVLLGTTKVAPAAKNDGAAVYDGKTFDEWLSILKTETNPAKLAPVITAVGATGARGREREATDAILNVAKLMIAPFNESLYSNEDEKKLAELYYSITIALTRIGAPHATDALIEAVNDPHLGMRRHAQQVLHEWTMSEEYADQIFAALKHKDPKLREWAVAQLAKMADSDVRKFDEIIAQLFEIISNDKSLAMRRAAAEELRRLTGNTNTGDRRAQNDGSKARRMKEADGALAQLYSLAKDQDPTVRYCVLWVLTRIEADPATLIPLLADAAGDKKSATQRLVIDELSNLAPRLPAAIAALIASYPRFGADERIRVVHALGHKGAIAAPAIPLLKEAVKSDDQLLREAAVEALKKIEPAKQ</sequence>
<dbReference type="GO" id="GO:0005524">
    <property type="term" value="F:ATP binding"/>
    <property type="evidence" value="ECO:0007669"/>
    <property type="project" value="UniProtKB-UniRule"/>
</dbReference>
<dbReference type="RefSeq" id="WP_197532158.1">
    <property type="nucleotide sequence ID" value="NZ_SJPP01000001.1"/>
</dbReference>
<comment type="function">
    <text evidence="9">Catalyzes the hydroxylation of the N(6)-(4-aminobutyl)-L-lysine intermediate produced by deoxyhypusine synthase/DHPS on a critical lysine of the eukaryotic translation initiation factor 5A/eIF-5A. This is the second step of the post-translational modification of that lysine into an unusual amino acid residue named hypusine. Hypusination is unique to mature eIF-5A factor and is essential for its function.</text>
</comment>
<dbReference type="GO" id="GO:0005886">
    <property type="term" value="C:plasma membrane"/>
    <property type="evidence" value="ECO:0007669"/>
    <property type="project" value="UniProtKB-SubCell"/>
</dbReference>
<dbReference type="Gene3D" id="3.30.200.20">
    <property type="entry name" value="Phosphorylase Kinase, domain 1"/>
    <property type="match status" value="1"/>
</dbReference>
<dbReference type="InterPro" id="IPR017441">
    <property type="entry name" value="Protein_kinase_ATP_BS"/>
</dbReference>
<evidence type="ECO:0000256" key="5">
    <source>
        <dbReference type="ARBA" id="ARBA00022741"/>
    </source>
</evidence>